<proteinExistence type="predicted"/>
<dbReference type="EMBL" id="FMZQ01000013">
    <property type="protein sequence ID" value="SDD24716.1"/>
    <property type="molecule type" value="Genomic_DNA"/>
</dbReference>
<name>A0A1G6T824_9GAMM</name>
<reference evidence="2" key="1">
    <citation type="submission" date="2016-10" db="EMBL/GenBank/DDBJ databases">
        <authorList>
            <person name="Varghese N."/>
            <person name="Submissions S."/>
        </authorList>
    </citation>
    <scope>NUCLEOTIDE SEQUENCE [LARGE SCALE GENOMIC DNA]</scope>
    <source>
        <strain evidence="2">DSM 26382</strain>
    </source>
</reference>
<keyword evidence="2" id="KW-1185">Reference proteome</keyword>
<evidence type="ECO:0000313" key="2">
    <source>
        <dbReference type="Proteomes" id="UP000199467"/>
    </source>
</evidence>
<evidence type="ECO:0000313" key="1">
    <source>
        <dbReference type="EMBL" id="SDD24716.1"/>
    </source>
</evidence>
<dbReference type="Proteomes" id="UP000199467">
    <property type="component" value="Unassembled WGS sequence"/>
</dbReference>
<dbReference type="AlphaFoldDB" id="A0A1G6T824"/>
<dbReference type="RefSeq" id="WP_090337188.1">
    <property type="nucleotide sequence ID" value="NZ_FMZQ01000013.1"/>
</dbReference>
<accession>A0A1G6T824</accession>
<protein>
    <submittedName>
        <fullName evidence="1">Uncharacterized protein</fullName>
    </submittedName>
</protein>
<organism evidence="1 2">
    <name type="scientific">Ectopseudomonas chengduensis</name>
    <dbReference type="NCBI Taxonomy" id="489632"/>
    <lineage>
        <taxon>Bacteria</taxon>
        <taxon>Pseudomonadati</taxon>
        <taxon>Pseudomonadota</taxon>
        <taxon>Gammaproteobacteria</taxon>
        <taxon>Pseudomonadales</taxon>
        <taxon>Pseudomonadaceae</taxon>
        <taxon>Ectopseudomonas</taxon>
    </lineage>
</organism>
<gene>
    <name evidence="1" type="ORF">SAMN05216576_11366</name>
</gene>
<sequence length="84" mass="9626">MITYLQNLSFWDWLALATLLLILEVFGAGGYLLWVGLVAVAVGALTYLFPDLPWVWQFLLFGALAMLSALLWWRHQQRARKLSS</sequence>